<organism evidence="1 2">
    <name type="scientific">Dreissena polymorpha</name>
    <name type="common">Zebra mussel</name>
    <name type="synonym">Mytilus polymorpha</name>
    <dbReference type="NCBI Taxonomy" id="45954"/>
    <lineage>
        <taxon>Eukaryota</taxon>
        <taxon>Metazoa</taxon>
        <taxon>Spiralia</taxon>
        <taxon>Lophotrochozoa</taxon>
        <taxon>Mollusca</taxon>
        <taxon>Bivalvia</taxon>
        <taxon>Autobranchia</taxon>
        <taxon>Heteroconchia</taxon>
        <taxon>Euheterodonta</taxon>
        <taxon>Imparidentia</taxon>
        <taxon>Neoheterodontei</taxon>
        <taxon>Myida</taxon>
        <taxon>Dreissenoidea</taxon>
        <taxon>Dreissenidae</taxon>
        <taxon>Dreissena</taxon>
    </lineage>
</organism>
<evidence type="ECO:0000313" key="1">
    <source>
        <dbReference type="EMBL" id="KAH3817871.1"/>
    </source>
</evidence>
<keyword evidence="2" id="KW-1185">Reference proteome</keyword>
<comment type="caution">
    <text evidence="1">The sequence shown here is derived from an EMBL/GenBank/DDBJ whole genome shotgun (WGS) entry which is preliminary data.</text>
</comment>
<dbReference type="AlphaFoldDB" id="A0A9D4GM02"/>
<accession>A0A9D4GM02</accession>
<gene>
    <name evidence="1" type="ORF">DPMN_119427</name>
</gene>
<reference evidence="1" key="1">
    <citation type="journal article" date="2019" name="bioRxiv">
        <title>The Genome of the Zebra Mussel, Dreissena polymorpha: A Resource for Invasive Species Research.</title>
        <authorList>
            <person name="McCartney M.A."/>
            <person name="Auch B."/>
            <person name="Kono T."/>
            <person name="Mallez S."/>
            <person name="Zhang Y."/>
            <person name="Obille A."/>
            <person name="Becker A."/>
            <person name="Abrahante J.E."/>
            <person name="Garbe J."/>
            <person name="Badalamenti J.P."/>
            <person name="Herman A."/>
            <person name="Mangelson H."/>
            <person name="Liachko I."/>
            <person name="Sullivan S."/>
            <person name="Sone E.D."/>
            <person name="Koren S."/>
            <person name="Silverstein K.A.T."/>
            <person name="Beckman K.B."/>
            <person name="Gohl D.M."/>
        </authorList>
    </citation>
    <scope>NUCLEOTIDE SEQUENCE</scope>
    <source>
        <strain evidence="1">Duluth1</strain>
        <tissue evidence="1">Whole animal</tissue>
    </source>
</reference>
<sequence length="187" mass="21576">MSEKRIYATGECLCPVKILKLFVEKQSPNTTMLFNQFDNKAILHAESSNTWYTEKPLPKQSFENFIKNIRTIITFELYRSIIETNLLTKFHEDRTRNVGSKVFTRKTAPPTGGHVFHRAVITVELNQHTIKTNILTNFKLDQGIIGTNLLTKFHEDLTRYVASRVFTNQMCTADGQMTDKDQSQKLT</sequence>
<dbReference type="EMBL" id="JAIWYP010000005">
    <property type="protein sequence ID" value="KAH3817871.1"/>
    <property type="molecule type" value="Genomic_DNA"/>
</dbReference>
<proteinExistence type="predicted"/>
<reference evidence="1" key="2">
    <citation type="submission" date="2020-11" db="EMBL/GenBank/DDBJ databases">
        <authorList>
            <person name="McCartney M.A."/>
            <person name="Auch B."/>
            <person name="Kono T."/>
            <person name="Mallez S."/>
            <person name="Becker A."/>
            <person name="Gohl D.M."/>
            <person name="Silverstein K.A.T."/>
            <person name="Koren S."/>
            <person name="Bechman K.B."/>
            <person name="Herman A."/>
            <person name="Abrahante J.E."/>
            <person name="Garbe J."/>
        </authorList>
    </citation>
    <scope>NUCLEOTIDE SEQUENCE</scope>
    <source>
        <strain evidence="1">Duluth1</strain>
        <tissue evidence="1">Whole animal</tissue>
    </source>
</reference>
<dbReference type="Proteomes" id="UP000828390">
    <property type="component" value="Unassembled WGS sequence"/>
</dbReference>
<protein>
    <submittedName>
        <fullName evidence="1">Uncharacterized protein</fullName>
    </submittedName>
</protein>
<evidence type="ECO:0000313" key="2">
    <source>
        <dbReference type="Proteomes" id="UP000828390"/>
    </source>
</evidence>
<name>A0A9D4GM02_DREPO</name>